<dbReference type="AlphaFoldDB" id="A0A5B8A4Y9"/>
<dbReference type="RefSeq" id="WP_139517572.1">
    <property type="nucleotide sequence ID" value="NZ_CP040896.1"/>
</dbReference>
<dbReference type="Proteomes" id="UP000305398">
    <property type="component" value="Chromosome"/>
</dbReference>
<dbReference type="NCBIfam" id="TIGR04131">
    <property type="entry name" value="Bac_Flav_CTERM"/>
    <property type="match status" value="1"/>
</dbReference>
<feature type="chain" id="PRO_5022782866" evidence="1">
    <location>
        <begin position="29"/>
        <end position="641"/>
    </location>
</feature>
<gene>
    <name evidence="2" type="ORF">FHG12_20575</name>
</gene>
<dbReference type="OrthoDB" id="631648at2"/>
<dbReference type="KEGG" id="hyj:FHG12_20575"/>
<dbReference type="EMBL" id="CP040896">
    <property type="protein sequence ID" value="QDA62341.1"/>
    <property type="molecule type" value="Genomic_DNA"/>
</dbReference>
<dbReference type="Pfam" id="PF13585">
    <property type="entry name" value="CHU_C"/>
    <property type="match status" value="1"/>
</dbReference>
<keyword evidence="3" id="KW-1185">Reference proteome</keyword>
<proteinExistence type="predicted"/>
<evidence type="ECO:0000313" key="3">
    <source>
        <dbReference type="Proteomes" id="UP000305398"/>
    </source>
</evidence>
<dbReference type="Gene3D" id="2.60.40.10">
    <property type="entry name" value="Immunoglobulins"/>
    <property type="match status" value="1"/>
</dbReference>
<accession>A0A5B8A4Y9</accession>
<sequence>MRFVKMYRQFGLLLVVFLWWGTATQAWAQCAPTPNSGACFRAIDVATKQDVGTNLCVGRQVRFVDCSGRALDPKQVYYAKGPSIVCAFTDTATFYTPTTAGVVVVTQNTQNPLLPGTGIVFSRTFQVLTSPEPAFSVNTCTVGFVQVTVTDQTYDQYFVQIGGGPAIAAVRNQTVSYPIPSGDREVTVTGQYNAATLCSNSSTKAFTPLPSPRRPTIQQLTIQGTSINFQFGALQPEYKYELQVAQASGYRTVAQVPSTSNTFTLANAPIPGCYRLLLTDVCPSGNTSITTQQLCTISLTATSVNGRNQLRWTSDGFNNSYEITRNGQSLALVSGSDTQYEDAAVTCGTTYTYRVTAAGFATSTSNEASVQASAGPAPPAPRLLASFNLNNQVELTATPAGNAAGGQVTYSRNAASTTELKTTSDRTLLDTEPTLAAPLCYTARYQDACGSTSAESPAVCPVILQAQAANPDVSAVNLTWSGFRGPDAAQPVSYRLLTLAADNSVLSTRSVQGTTTLDQQLPANQPIVRYRLEASSNGIISYSNIATVPRRIALAMPTAFTPNGDGLNDVLEVKGRFLTSFQFIVIDRNGQEVFRGTNPTQTWDGRVNGQPPVPGTYVWHFEALDPTGKPFVQNGTVNVLR</sequence>
<dbReference type="InterPro" id="IPR013783">
    <property type="entry name" value="Ig-like_fold"/>
</dbReference>
<protein>
    <submittedName>
        <fullName evidence="2">Gliding motility-associated C-terminal domain-containing protein</fullName>
    </submittedName>
</protein>
<keyword evidence="1" id="KW-0732">Signal</keyword>
<dbReference type="InterPro" id="IPR026341">
    <property type="entry name" value="T9SS_type_B"/>
</dbReference>
<evidence type="ECO:0000256" key="1">
    <source>
        <dbReference type="SAM" id="SignalP"/>
    </source>
</evidence>
<dbReference type="InterPro" id="IPR036116">
    <property type="entry name" value="FN3_sf"/>
</dbReference>
<dbReference type="SUPFAM" id="SSF49265">
    <property type="entry name" value="Fibronectin type III"/>
    <property type="match status" value="1"/>
</dbReference>
<name>A0A5B8A4Y9_9BACT</name>
<organism evidence="2 3">
    <name type="scientific">Hymenobacter jejuensis</name>
    <dbReference type="NCBI Taxonomy" id="2502781"/>
    <lineage>
        <taxon>Bacteria</taxon>
        <taxon>Pseudomonadati</taxon>
        <taxon>Bacteroidota</taxon>
        <taxon>Cytophagia</taxon>
        <taxon>Cytophagales</taxon>
        <taxon>Hymenobacteraceae</taxon>
        <taxon>Hymenobacter</taxon>
    </lineage>
</organism>
<evidence type="ECO:0000313" key="2">
    <source>
        <dbReference type="EMBL" id="QDA62341.1"/>
    </source>
</evidence>
<feature type="signal peptide" evidence="1">
    <location>
        <begin position="1"/>
        <end position="28"/>
    </location>
</feature>
<reference evidence="2 3" key="1">
    <citation type="submission" date="2019-06" db="EMBL/GenBank/DDBJ databases">
        <authorList>
            <person name="Srinivasan S."/>
        </authorList>
    </citation>
    <scope>NUCLEOTIDE SEQUENCE [LARGE SCALE GENOMIC DNA]</scope>
    <source>
        <strain evidence="2 3">17J68-5</strain>
    </source>
</reference>